<dbReference type="EC" id="2.7.4.8" evidence="2 9"/>
<evidence type="ECO:0000256" key="2">
    <source>
        <dbReference type="ARBA" id="ARBA00012961"/>
    </source>
</evidence>
<evidence type="ECO:0000256" key="3">
    <source>
        <dbReference type="ARBA" id="ARBA00016296"/>
    </source>
</evidence>
<comment type="function">
    <text evidence="9">Essential for recycling GMP and indirectly, cGMP.</text>
</comment>
<dbReference type="Gene3D" id="3.30.63.10">
    <property type="entry name" value="Guanylate Kinase phosphate binding domain"/>
    <property type="match status" value="1"/>
</dbReference>
<evidence type="ECO:0000256" key="6">
    <source>
        <dbReference type="ARBA" id="ARBA00022777"/>
    </source>
</evidence>
<keyword evidence="7 9" id="KW-0067">ATP-binding</keyword>
<dbReference type="InterPro" id="IPR027417">
    <property type="entry name" value="P-loop_NTPase"/>
</dbReference>
<dbReference type="FunFam" id="3.30.63.10:FF:000002">
    <property type="entry name" value="Guanylate kinase 1"/>
    <property type="match status" value="1"/>
</dbReference>
<keyword evidence="9" id="KW-0963">Cytoplasm</keyword>
<dbReference type="Proteomes" id="UP000199400">
    <property type="component" value="Unassembled WGS sequence"/>
</dbReference>
<dbReference type="HAMAP" id="MF_00328">
    <property type="entry name" value="Guanylate_kinase"/>
    <property type="match status" value="1"/>
</dbReference>
<keyword evidence="4 9" id="KW-0808">Transferase</keyword>
<keyword evidence="12" id="KW-1185">Reference proteome</keyword>
<dbReference type="GO" id="GO:0005829">
    <property type="term" value="C:cytosol"/>
    <property type="evidence" value="ECO:0007669"/>
    <property type="project" value="TreeGrafter"/>
</dbReference>
<feature type="domain" description="Guanylate kinase-like" evidence="10">
    <location>
        <begin position="7"/>
        <end position="186"/>
    </location>
</feature>
<dbReference type="SUPFAM" id="SSF52540">
    <property type="entry name" value="P-loop containing nucleoside triphosphate hydrolases"/>
    <property type="match status" value="1"/>
</dbReference>
<dbReference type="AlphaFoldDB" id="A0A1I1SHS2"/>
<name>A0A1I1SHS2_9BACT</name>
<dbReference type="Gene3D" id="3.40.50.300">
    <property type="entry name" value="P-loop containing nucleotide triphosphate hydrolases"/>
    <property type="match status" value="1"/>
</dbReference>
<dbReference type="InterPro" id="IPR017665">
    <property type="entry name" value="Guanylate_kinase"/>
</dbReference>
<gene>
    <name evidence="9" type="primary">gmk</name>
    <name evidence="11" type="ORF">SAMN02745121_00045</name>
</gene>
<comment type="similarity">
    <text evidence="1 9">Belongs to the guanylate kinase family.</text>
</comment>
<dbReference type="EMBL" id="FOMX01000002">
    <property type="protein sequence ID" value="SFD46027.1"/>
    <property type="molecule type" value="Genomic_DNA"/>
</dbReference>
<dbReference type="GO" id="GO:0005524">
    <property type="term" value="F:ATP binding"/>
    <property type="evidence" value="ECO:0007669"/>
    <property type="project" value="UniProtKB-UniRule"/>
</dbReference>
<reference evidence="12" key="1">
    <citation type="submission" date="2016-10" db="EMBL/GenBank/DDBJ databases">
        <authorList>
            <person name="Varghese N."/>
            <person name="Submissions S."/>
        </authorList>
    </citation>
    <scope>NUCLEOTIDE SEQUENCE [LARGE SCALE GENOMIC DNA]</scope>
    <source>
        <strain evidence="12">ATCC 25963</strain>
    </source>
</reference>
<dbReference type="PANTHER" id="PTHR23117">
    <property type="entry name" value="GUANYLATE KINASE-RELATED"/>
    <property type="match status" value="1"/>
</dbReference>
<dbReference type="InterPro" id="IPR008144">
    <property type="entry name" value="Guanylate_kin-like_dom"/>
</dbReference>
<organism evidence="11 12">
    <name type="scientific">Nannocystis exedens</name>
    <dbReference type="NCBI Taxonomy" id="54"/>
    <lineage>
        <taxon>Bacteria</taxon>
        <taxon>Pseudomonadati</taxon>
        <taxon>Myxococcota</taxon>
        <taxon>Polyangia</taxon>
        <taxon>Nannocystales</taxon>
        <taxon>Nannocystaceae</taxon>
        <taxon>Nannocystis</taxon>
    </lineage>
</organism>
<evidence type="ECO:0000256" key="4">
    <source>
        <dbReference type="ARBA" id="ARBA00022679"/>
    </source>
</evidence>
<proteinExistence type="inferred from homology"/>
<dbReference type="STRING" id="54.SAMN02745121_00045"/>
<keyword evidence="6 9" id="KW-0418">Kinase</keyword>
<sequence>MSSDYKGLLLVVSSPSGAGKTTLCRRLRDEFAQIQFSVSYTTRSPRPGEVHGREYFFVDRDAFTAMVARDEFAEYALVHGNNYGTSASLVREALASGTDLLFDIDFQGGRQLRRCFPADVVLVFILPPSLGELQRRLQARNTDAPEVIERRLRVARDELSHYAEYDYVIVNDDLNRAYAALRAIYIAESHRCARQRSAAEAVLSGQQVLGIARGAIGDDKEGL</sequence>
<dbReference type="NCBIfam" id="TIGR03263">
    <property type="entry name" value="guanyl_kin"/>
    <property type="match status" value="1"/>
</dbReference>
<comment type="subcellular location">
    <subcellularLocation>
        <location evidence="9">Cytoplasm</location>
    </subcellularLocation>
</comment>
<dbReference type="RefSeq" id="WP_096333148.1">
    <property type="nucleotide sequence ID" value="NZ_FOMX01000002.1"/>
</dbReference>
<dbReference type="GO" id="GO:0004385">
    <property type="term" value="F:GMP kinase activity"/>
    <property type="evidence" value="ECO:0007669"/>
    <property type="project" value="UniProtKB-UniRule"/>
</dbReference>
<dbReference type="InterPro" id="IPR008145">
    <property type="entry name" value="GK/Ca_channel_bsu"/>
</dbReference>
<evidence type="ECO:0000256" key="8">
    <source>
        <dbReference type="ARBA" id="ARBA00030128"/>
    </source>
</evidence>
<dbReference type="SMART" id="SM00072">
    <property type="entry name" value="GuKc"/>
    <property type="match status" value="1"/>
</dbReference>
<dbReference type="PANTHER" id="PTHR23117:SF13">
    <property type="entry name" value="GUANYLATE KINASE"/>
    <property type="match status" value="1"/>
</dbReference>
<protein>
    <recommendedName>
        <fullName evidence="3 9">Guanylate kinase</fullName>
        <ecNumber evidence="2 9">2.7.4.8</ecNumber>
    </recommendedName>
    <alternativeName>
        <fullName evidence="8 9">GMP kinase</fullName>
    </alternativeName>
</protein>
<evidence type="ECO:0000256" key="7">
    <source>
        <dbReference type="ARBA" id="ARBA00022840"/>
    </source>
</evidence>
<dbReference type="CDD" id="cd00071">
    <property type="entry name" value="GMPK"/>
    <property type="match status" value="1"/>
</dbReference>
<evidence type="ECO:0000256" key="5">
    <source>
        <dbReference type="ARBA" id="ARBA00022741"/>
    </source>
</evidence>
<evidence type="ECO:0000259" key="10">
    <source>
        <dbReference type="PROSITE" id="PS50052"/>
    </source>
</evidence>
<comment type="catalytic activity">
    <reaction evidence="9">
        <text>GMP + ATP = GDP + ADP</text>
        <dbReference type="Rhea" id="RHEA:20780"/>
        <dbReference type="ChEBI" id="CHEBI:30616"/>
        <dbReference type="ChEBI" id="CHEBI:58115"/>
        <dbReference type="ChEBI" id="CHEBI:58189"/>
        <dbReference type="ChEBI" id="CHEBI:456216"/>
        <dbReference type="EC" id="2.7.4.8"/>
    </reaction>
</comment>
<accession>A0A1I1SHS2</accession>
<dbReference type="PROSITE" id="PS00856">
    <property type="entry name" value="GUANYLATE_KINASE_1"/>
    <property type="match status" value="1"/>
</dbReference>
<evidence type="ECO:0000313" key="11">
    <source>
        <dbReference type="EMBL" id="SFD46027.1"/>
    </source>
</evidence>
<dbReference type="PROSITE" id="PS50052">
    <property type="entry name" value="GUANYLATE_KINASE_2"/>
    <property type="match status" value="1"/>
</dbReference>
<evidence type="ECO:0000256" key="9">
    <source>
        <dbReference type="HAMAP-Rule" id="MF_00328"/>
    </source>
</evidence>
<feature type="binding site" evidence="9">
    <location>
        <begin position="14"/>
        <end position="21"/>
    </location>
    <ligand>
        <name>ATP</name>
        <dbReference type="ChEBI" id="CHEBI:30616"/>
    </ligand>
</feature>
<evidence type="ECO:0000313" key="12">
    <source>
        <dbReference type="Proteomes" id="UP000199400"/>
    </source>
</evidence>
<evidence type="ECO:0000256" key="1">
    <source>
        <dbReference type="ARBA" id="ARBA00005790"/>
    </source>
</evidence>
<dbReference type="InterPro" id="IPR020590">
    <property type="entry name" value="Guanylate_kinase_CS"/>
</dbReference>
<keyword evidence="5 9" id="KW-0547">Nucleotide-binding</keyword>
<dbReference type="OrthoDB" id="9808150at2"/>
<dbReference type="Pfam" id="PF00625">
    <property type="entry name" value="Guanylate_kin"/>
    <property type="match status" value="1"/>
</dbReference>